<gene>
    <name evidence="1" type="ORF">FUSO3_11440</name>
</gene>
<proteinExistence type="predicted"/>
<organism evidence="1 2">
    <name type="scientific">Fusobacterium necrophorum BL</name>
    <dbReference type="NCBI Taxonomy" id="1441732"/>
    <lineage>
        <taxon>Bacteria</taxon>
        <taxon>Fusobacteriati</taxon>
        <taxon>Fusobacteriota</taxon>
        <taxon>Fusobacteriia</taxon>
        <taxon>Fusobacteriales</taxon>
        <taxon>Fusobacteriaceae</taxon>
        <taxon>Fusobacterium</taxon>
    </lineage>
</organism>
<evidence type="ECO:0008006" key="3">
    <source>
        <dbReference type="Google" id="ProtNLM"/>
    </source>
</evidence>
<sequence length="57" mass="6621">MIDRTKLSPIIRETIVVTEAECGKMSEEDIEYLIKNEKGEISYQEILKTLKDKYGVK</sequence>
<comment type="caution">
    <text evidence="1">The sequence shown here is derived from an EMBL/GenBank/DDBJ whole genome shotgun (WGS) entry which is preliminary data.</text>
</comment>
<reference evidence="1 2" key="1">
    <citation type="submission" date="2014-01" db="EMBL/GenBank/DDBJ databases">
        <title>Comparative genomics of Fusobacterium necrophorum wild isolates.</title>
        <authorList>
            <person name="Kittichotirat W."/>
            <person name="Bumgarner R.E."/>
            <person name="Lawrence P."/>
        </authorList>
    </citation>
    <scope>NUCLEOTIDE SEQUENCE [LARGE SCALE GENOMIC DNA]</scope>
    <source>
        <strain evidence="1 2">BL</strain>
    </source>
</reference>
<name>A0AB73BTE7_9FUSO</name>
<dbReference type="EMBL" id="JAAC01000210">
    <property type="protein sequence ID" value="KDE60967.1"/>
    <property type="molecule type" value="Genomic_DNA"/>
</dbReference>
<dbReference type="RefSeq" id="WP_170169243.1">
    <property type="nucleotide sequence ID" value="NZ_JAAC01000210.1"/>
</dbReference>
<accession>A0AB73BTE7</accession>
<evidence type="ECO:0000313" key="1">
    <source>
        <dbReference type="EMBL" id="KDE60967.1"/>
    </source>
</evidence>
<protein>
    <recommendedName>
        <fullName evidence="3">Antitoxin VbhA domain-containing protein</fullName>
    </recommendedName>
</protein>
<dbReference type="AlphaFoldDB" id="A0AB73BTE7"/>
<evidence type="ECO:0000313" key="2">
    <source>
        <dbReference type="Proteomes" id="UP000027473"/>
    </source>
</evidence>
<dbReference type="Proteomes" id="UP000027473">
    <property type="component" value="Unassembled WGS sequence"/>
</dbReference>